<dbReference type="RefSeq" id="WP_375734147.1">
    <property type="nucleotide sequence ID" value="NZ_JBCGDC010000026.1"/>
</dbReference>
<dbReference type="Proteomes" id="UP001582793">
    <property type="component" value="Unassembled WGS sequence"/>
</dbReference>
<comment type="caution">
    <text evidence="1">The sequence shown here is derived from an EMBL/GenBank/DDBJ whole genome shotgun (WGS) entry which is preliminary data.</text>
</comment>
<evidence type="ECO:0000313" key="2">
    <source>
        <dbReference type="Proteomes" id="UP001582793"/>
    </source>
</evidence>
<reference evidence="1 2" key="1">
    <citation type="submission" date="2024-04" db="EMBL/GenBank/DDBJ databases">
        <title>Polymorphospora sp. isolated from Baiyangdian Lake in Xiong'an New Area.</title>
        <authorList>
            <person name="Zhang X."/>
            <person name="Liu J."/>
        </authorList>
    </citation>
    <scope>NUCLEOTIDE SEQUENCE [LARGE SCALE GENOMIC DNA]</scope>
    <source>
        <strain evidence="1 2">2-325</strain>
    </source>
</reference>
<name>A0ABV5CPF5_9ACTN</name>
<organism evidence="1 2">
    <name type="scientific">Polymorphospora lycopeni</name>
    <dbReference type="NCBI Taxonomy" id="3140240"/>
    <lineage>
        <taxon>Bacteria</taxon>
        <taxon>Bacillati</taxon>
        <taxon>Actinomycetota</taxon>
        <taxon>Actinomycetes</taxon>
        <taxon>Micromonosporales</taxon>
        <taxon>Micromonosporaceae</taxon>
        <taxon>Polymorphospora</taxon>
    </lineage>
</organism>
<keyword evidence="2" id="KW-1185">Reference proteome</keyword>
<sequence length="43" mass="4813">MLWHTSITPRWLTPRGEVATTCAGRSGFLAGSEKNHHLGRWHG</sequence>
<dbReference type="EMBL" id="JBCGDC010000026">
    <property type="protein sequence ID" value="MFB6393795.1"/>
    <property type="molecule type" value="Genomic_DNA"/>
</dbReference>
<proteinExistence type="predicted"/>
<accession>A0ABV5CPF5</accession>
<gene>
    <name evidence="1" type="ORF">AAFH96_11875</name>
</gene>
<evidence type="ECO:0000313" key="1">
    <source>
        <dbReference type="EMBL" id="MFB6393795.1"/>
    </source>
</evidence>
<protein>
    <submittedName>
        <fullName evidence="1">Uncharacterized protein</fullName>
    </submittedName>
</protein>